<dbReference type="InterPro" id="IPR000326">
    <property type="entry name" value="PAP2/HPO"/>
</dbReference>
<proteinExistence type="predicted"/>
<evidence type="ECO:0000313" key="3">
    <source>
        <dbReference type="EMBL" id="MBN3286529.1"/>
    </source>
</evidence>
<feature type="transmembrane region" description="Helical" evidence="1">
    <location>
        <begin position="93"/>
        <end position="113"/>
    </location>
</feature>
<keyword evidence="1" id="KW-0472">Membrane</keyword>
<dbReference type="PANTHER" id="PTHR14969">
    <property type="entry name" value="SPHINGOSINE-1-PHOSPHATE PHOSPHOHYDROLASE"/>
    <property type="match status" value="1"/>
</dbReference>
<feature type="non-terminal residue" evidence="3">
    <location>
        <position position="1"/>
    </location>
</feature>
<dbReference type="Gene3D" id="1.20.144.10">
    <property type="entry name" value="Phosphatidic acid phosphatase type 2/haloperoxidase"/>
    <property type="match status" value="1"/>
</dbReference>
<dbReference type="PANTHER" id="PTHR14969:SF14">
    <property type="entry name" value="SPHINGOSINE-1-PHOSPHATE PHOSPHATASE 2"/>
    <property type="match status" value="1"/>
</dbReference>
<sequence length="274" mass="30606">MWAIVMYVGQVSKDLLKWPRPFSPPVVKLETRVDSEYGMPSTHAMAATSISFTFLLCTMHRYKYPFELGLVVAVVLSALVSLSRLYTGMHTVLDVICGVLITALVMAPTYPFWEVLDHLQLTSPYTPAFAVVVPFLMSYYYPRLDHYSPARGDTTTILGVWTGCTIGFWINFQLGETNKLTGAMPFHLPPVTLAALLLACARFLVGIVVLVVTRHVVKSLSLQTLGAWFEISTQDTEVRHRLEIEVPYKFVTYSSIGIVATVPVPMIYSFMGLL</sequence>
<feature type="transmembrane region" description="Helical" evidence="1">
    <location>
        <begin position="154"/>
        <end position="172"/>
    </location>
</feature>
<feature type="non-terminal residue" evidence="3">
    <location>
        <position position="274"/>
    </location>
</feature>
<name>A0ABS2YJC7_POLSP</name>
<keyword evidence="4" id="KW-1185">Reference proteome</keyword>
<dbReference type="SUPFAM" id="SSF48317">
    <property type="entry name" value="Acid phosphatase/Vanadium-dependent haloperoxidase"/>
    <property type="match status" value="1"/>
</dbReference>
<feature type="transmembrane region" description="Helical" evidence="1">
    <location>
        <begin position="68"/>
        <end position="86"/>
    </location>
</feature>
<feature type="transmembrane region" description="Helical" evidence="1">
    <location>
        <begin position="250"/>
        <end position="271"/>
    </location>
</feature>
<dbReference type="Pfam" id="PF01569">
    <property type="entry name" value="PAP2"/>
    <property type="match status" value="1"/>
</dbReference>
<dbReference type="EMBL" id="JAAWVQ010158468">
    <property type="protein sequence ID" value="MBN3286529.1"/>
    <property type="molecule type" value="Genomic_DNA"/>
</dbReference>
<dbReference type="SMART" id="SM00014">
    <property type="entry name" value="acidPPc"/>
    <property type="match status" value="1"/>
</dbReference>
<accession>A0ABS2YJC7</accession>
<gene>
    <name evidence="3" type="primary">Sgpp2</name>
    <name evidence="3" type="ORF">GTO93_0017076</name>
</gene>
<keyword evidence="1" id="KW-0812">Transmembrane</keyword>
<evidence type="ECO:0000256" key="1">
    <source>
        <dbReference type="SAM" id="Phobius"/>
    </source>
</evidence>
<protein>
    <submittedName>
        <fullName evidence="3">SGPP2 phosphatase</fullName>
    </submittedName>
</protein>
<feature type="domain" description="Phosphatidic acid phosphatase type 2/haloperoxidase" evidence="2">
    <location>
        <begin position="1"/>
        <end position="110"/>
    </location>
</feature>
<evidence type="ECO:0000313" key="4">
    <source>
        <dbReference type="Proteomes" id="UP001166093"/>
    </source>
</evidence>
<organism evidence="3 4">
    <name type="scientific">Polyodon spathula</name>
    <name type="common">North American paddlefish</name>
    <name type="synonym">Squalus spathula</name>
    <dbReference type="NCBI Taxonomy" id="7913"/>
    <lineage>
        <taxon>Eukaryota</taxon>
        <taxon>Metazoa</taxon>
        <taxon>Chordata</taxon>
        <taxon>Craniata</taxon>
        <taxon>Vertebrata</taxon>
        <taxon>Euteleostomi</taxon>
        <taxon>Actinopterygii</taxon>
        <taxon>Chondrostei</taxon>
        <taxon>Acipenseriformes</taxon>
        <taxon>Polyodontidae</taxon>
        <taxon>Polyodon</taxon>
    </lineage>
</organism>
<evidence type="ECO:0000259" key="2">
    <source>
        <dbReference type="SMART" id="SM00014"/>
    </source>
</evidence>
<reference evidence="3" key="1">
    <citation type="journal article" date="2021" name="Cell">
        <title>Tracing the genetic footprints of vertebrate landing in non-teleost ray-finned fishes.</title>
        <authorList>
            <person name="Bi X."/>
            <person name="Wang K."/>
            <person name="Yang L."/>
            <person name="Pan H."/>
            <person name="Jiang H."/>
            <person name="Wei Q."/>
            <person name="Fang M."/>
            <person name="Yu H."/>
            <person name="Zhu C."/>
            <person name="Cai Y."/>
            <person name="He Y."/>
            <person name="Gan X."/>
            <person name="Zeng H."/>
            <person name="Yu D."/>
            <person name="Zhu Y."/>
            <person name="Jiang H."/>
            <person name="Qiu Q."/>
            <person name="Yang H."/>
            <person name="Zhang Y.E."/>
            <person name="Wang W."/>
            <person name="Zhu M."/>
            <person name="He S."/>
            <person name="Zhang G."/>
        </authorList>
    </citation>
    <scope>NUCLEOTIDE SEQUENCE</scope>
    <source>
        <strain evidence="3">Pddl_001</strain>
    </source>
</reference>
<dbReference type="Proteomes" id="UP001166093">
    <property type="component" value="Unassembled WGS sequence"/>
</dbReference>
<feature type="transmembrane region" description="Helical" evidence="1">
    <location>
        <begin position="125"/>
        <end position="142"/>
    </location>
</feature>
<dbReference type="InterPro" id="IPR036938">
    <property type="entry name" value="PAP2/HPO_sf"/>
</dbReference>
<comment type="caution">
    <text evidence="3">The sequence shown here is derived from an EMBL/GenBank/DDBJ whole genome shotgun (WGS) entry which is preliminary data.</text>
</comment>
<keyword evidence="1" id="KW-1133">Transmembrane helix</keyword>
<feature type="transmembrane region" description="Helical" evidence="1">
    <location>
        <begin position="192"/>
        <end position="212"/>
    </location>
</feature>